<evidence type="ECO:0000313" key="3">
    <source>
        <dbReference type="Proteomes" id="UP000246085"/>
    </source>
</evidence>
<gene>
    <name evidence="2" type="ORF">BRAD3257_7525</name>
</gene>
<dbReference type="Proteomes" id="UP000246085">
    <property type="component" value="Chromosome BRAD3257"/>
</dbReference>
<dbReference type="EMBL" id="LS398110">
    <property type="protein sequence ID" value="SPP98229.1"/>
    <property type="molecule type" value="Genomic_DNA"/>
</dbReference>
<dbReference type="AlphaFoldDB" id="A0A2U3QA74"/>
<sequence length="140" mass="15805">MPRYLRWLQEQQFDYPAHQIALQEMVEAVRVARGRVDRLERTIEEFVSAWSLEPLVRALQTLRGIDLIVSVTFATELGDVSRGVGRATSSSETDIRSYGTNRGGRPSWSDQARRRIGGGIRVDQTKCQTPRPDDEDACLG</sequence>
<dbReference type="KEGG" id="bvz:BRAD3257_7525"/>
<evidence type="ECO:0008006" key="4">
    <source>
        <dbReference type="Google" id="ProtNLM"/>
    </source>
</evidence>
<feature type="region of interest" description="Disordered" evidence="1">
    <location>
        <begin position="82"/>
        <end position="140"/>
    </location>
</feature>
<proteinExistence type="predicted"/>
<evidence type="ECO:0000313" key="2">
    <source>
        <dbReference type="EMBL" id="SPP98229.1"/>
    </source>
</evidence>
<name>A0A2U3QA74_9BRAD</name>
<organism evidence="2 3">
    <name type="scientific">Bradyrhizobium vignae</name>
    <dbReference type="NCBI Taxonomy" id="1549949"/>
    <lineage>
        <taxon>Bacteria</taxon>
        <taxon>Pseudomonadati</taxon>
        <taxon>Pseudomonadota</taxon>
        <taxon>Alphaproteobacteria</taxon>
        <taxon>Hyphomicrobiales</taxon>
        <taxon>Nitrobacteraceae</taxon>
        <taxon>Bradyrhizobium</taxon>
    </lineage>
</organism>
<accession>A0A2U3QA74</accession>
<evidence type="ECO:0000256" key="1">
    <source>
        <dbReference type="SAM" id="MobiDB-lite"/>
    </source>
</evidence>
<protein>
    <recommendedName>
        <fullName evidence="4">Transposase</fullName>
    </recommendedName>
</protein>
<reference evidence="2 3" key="1">
    <citation type="submission" date="2018-03" db="EMBL/GenBank/DDBJ databases">
        <authorList>
            <person name="Gully D."/>
        </authorList>
    </citation>
    <scope>NUCLEOTIDE SEQUENCE [LARGE SCALE GENOMIC DNA]</scope>
    <source>
        <strain evidence="2">ORS3257</strain>
    </source>
</reference>